<dbReference type="GO" id="GO:0007165">
    <property type="term" value="P:signal transduction"/>
    <property type="evidence" value="ECO:0007669"/>
    <property type="project" value="InterPro"/>
</dbReference>
<organism evidence="5 6">
    <name type="scientific">Photobacterium aphoticum</name>
    <dbReference type="NCBI Taxonomy" id="754436"/>
    <lineage>
        <taxon>Bacteria</taxon>
        <taxon>Pseudomonadati</taxon>
        <taxon>Pseudomonadota</taxon>
        <taxon>Gammaproteobacteria</taxon>
        <taxon>Vibrionales</taxon>
        <taxon>Vibrionaceae</taxon>
        <taxon>Photobacterium</taxon>
    </lineage>
</organism>
<accession>A0A0J1GG87</accession>
<dbReference type="Gene3D" id="3.20.20.450">
    <property type="entry name" value="EAL domain"/>
    <property type="match status" value="1"/>
</dbReference>
<dbReference type="Gene3D" id="6.20.270.20">
    <property type="entry name" value="LapD/MoxY periplasmic domain"/>
    <property type="match status" value="1"/>
</dbReference>
<comment type="caution">
    <text evidence="5">The sequence shown here is derived from an EMBL/GenBank/DDBJ whole genome shotgun (WGS) entry which is preliminary data.</text>
</comment>
<dbReference type="Pfam" id="PF16448">
    <property type="entry name" value="LapD_MoxY_N"/>
    <property type="match status" value="1"/>
</dbReference>
<dbReference type="RefSeq" id="WP_047876414.1">
    <property type="nucleotide sequence ID" value="NZ_BMYC01000011.1"/>
</dbReference>
<dbReference type="SMART" id="SM00304">
    <property type="entry name" value="HAMP"/>
    <property type="match status" value="1"/>
</dbReference>
<dbReference type="SUPFAM" id="SSF141868">
    <property type="entry name" value="EAL domain-like"/>
    <property type="match status" value="1"/>
</dbReference>
<dbReference type="InterPro" id="IPR003660">
    <property type="entry name" value="HAMP_dom"/>
</dbReference>
<dbReference type="PROSITE" id="PS50883">
    <property type="entry name" value="EAL"/>
    <property type="match status" value="1"/>
</dbReference>
<dbReference type="InterPro" id="IPR043128">
    <property type="entry name" value="Rev_trsase/Diguanyl_cyclase"/>
</dbReference>
<dbReference type="PATRIC" id="fig|754436.4.peg.4427"/>
<dbReference type="Pfam" id="PF00563">
    <property type="entry name" value="EAL"/>
    <property type="match status" value="1"/>
</dbReference>
<dbReference type="GO" id="GO:0071111">
    <property type="term" value="F:cyclic-guanylate-specific phosphodiesterase activity"/>
    <property type="evidence" value="ECO:0007669"/>
    <property type="project" value="InterPro"/>
</dbReference>
<dbReference type="InterPro" id="IPR032244">
    <property type="entry name" value="LapD_MoxY_N"/>
</dbReference>
<dbReference type="InterPro" id="IPR029787">
    <property type="entry name" value="Nucleotide_cyclase"/>
</dbReference>
<protein>
    <recommendedName>
        <fullName evidence="7">Diguanylate cyclase</fullName>
    </recommendedName>
</protein>
<dbReference type="CDD" id="cd06225">
    <property type="entry name" value="HAMP"/>
    <property type="match status" value="1"/>
</dbReference>
<feature type="domain" description="GGDEF" evidence="4">
    <location>
        <begin position="263"/>
        <end position="396"/>
    </location>
</feature>
<evidence type="ECO:0000259" key="2">
    <source>
        <dbReference type="PROSITE" id="PS50883"/>
    </source>
</evidence>
<keyword evidence="1" id="KW-1133">Transmembrane helix</keyword>
<dbReference type="Gene3D" id="1.10.8.500">
    <property type="entry name" value="HAMP domain in histidine kinase"/>
    <property type="match status" value="1"/>
</dbReference>
<proteinExistence type="predicted"/>
<gene>
    <name evidence="5" type="ORF">ABT58_21025</name>
</gene>
<dbReference type="InterPro" id="IPR000160">
    <property type="entry name" value="GGDEF_dom"/>
</dbReference>
<dbReference type="PROSITE" id="PS50885">
    <property type="entry name" value="HAMP"/>
    <property type="match status" value="1"/>
</dbReference>
<dbReference type="Gene3D" id="3.30.70.270">
    <property type="match status" value="1"/>
</dbReference>
<evidence type="ECO:0008006" key="7">
    <source>
        <dbReference type="Google" id="ProtNLM"/>
    </source>
</evidence>
<dbReference type="InterPro" id="IPR050706">
    <property type="entry name" value="Cyclic-di-GMP_PDE-like"/>
</dbReference>
<dbReference type="Pfam" id="PF00990">
    <property type="entry name" value="GGDEF"/>
    <property type="match status" value="1"/>
</dbReference>
<sequence length="639" mass="72609">MSLYKRILISVLSVFAALYGIVFYIQYSSVKNYLNEQQFNSVNNTVSSLSLVIPYQYEQNDNTGIEAAIFAAFDSGYYKEISFQLYKDDSFITRLASNDKSHVPSWFSQYVGFSPAHEKVVITSGWTQIGELVVTSNTNMAEEQLWQSTFDLSLWFFAGFLATALFINRMIEYILRPLGTLTRYAEQLGNNNFDASVSKTSVTELRTLNQAMQKMASKLKSEYERQQHVVESLRKQVQQDGVSGLGNRGHFTDHVSSYLSETKSCTGFLITCDSFEELYQHYGFEARDKVVKQVGCTLNALVDDTQLVALSRISAAEFTVCLPPMTVMEAEKFAKRVHLAVKQAFAPYTDLTDIKVYVGGAVTDTVASPTQLLSMVDNAMQAARGLAWGYSIHQDDHNAFSKSQWLNKIKYAIGQKNYQLRSIPTLSLTGKRKVHDEIFISICDEDKIYHAGEFVHIIEQHQLCAIFDRSVVEYITTTVTGNKNIAINLMANTFATSSFVDWFDIELQKNKDAFRHCTFEIPENAFIHFGQTVSEFVAILNKYRLFWGVDNFGRHYKSLNVVVQYKPHYVKLDYLYVSMLSRQQSCAELIEAIIKSAHNLDIDVYATRIENNVQKAKFIELGVDGYQGYITKSQSFVTE</sequence>
<dbReference type="InterPro" id="IPR001633">
    <property type="entry name" value="EAL_dom"/>
</dbReference>
<keyword evidence="6" id="KW-1185">Reference proteome</keyword>
<dbReference type="Proteomes" id="UP000036426">
    <property type="component" value="Unassembled WGS sequence"/>
</dbReference>
<dbReference type="SUPFAM" id="SSF158472">
    <property type="entry name" value="HAMP domain-like"/>
    <property type="match status" value="1"/>
</dbReference>
<dbReference type="InterPro" id="IPR035919">
    <property type="entry name" value="EAL_sf"/>
</dbReference>
<dbReference type="PANTHER" id="PTHR33121">
    <property type="entry name" value="CYCLIC DI-GMP PHOSPHODIESTERASE PDEF"/>
    <property type="match status" value="1"/>
</dbReference>
<dbReference type="Gene3D" id="3.30.110.200">
    <property type="match status" value="1"/>
</dbReference>
<dbReference type="PANTHER" id="PTHR33121:SF79">
    <property type="entry name" value="CYCLIC DI-GMP PHOSPHODIESTERASE PDED-RELATED"/>
    <property type="match status" value="1"/>
</dbReference>
<dbReference type="PROSITE" id="PS50887">
    <property type="entry name" value="GGDEF"/>
    <property type="match status" value="1"/>
</dbReference>
<feature type="transmembrane region" description="Helical" evidence="1">
    <location>
        <begin position="7"/>
        <end position="27"/>
    </location>
</feature>
<feature type="domain" description="HAMP" evidence="3">
    <location>
        <begin position="172"/>
        <end position="224"/>
    </location>
</feature>
<keyword evidence="1" id="KW-0472">Membrane</keyword>
<dbReference type="GO" id="GO:0016020">
    <property type="term" value="C:membrane"/>
    <property type="evidence" value="ECO:0007669"/>
    <property type="project" value="InterPro"/>
</dbReference>
<dbReference type="CDD" id="cd01948">
    <property type="entry name" value="EAL"/>
    <property type="match status" value="1"/>
</dbReference>
<keyword evidence="1" id="KW-0812">Transmembrane</keyword>
<dbReference type="SUPFAM" id="SSF55073">
    <property type="entry name" value="Nucleotide cyclase"/>
    <property type="match status" value="1"/>
</dbReference>
<dbReference type="SMART" id="SM00052">
    <property type="entry name" value="EAL"/>
    <property type="match status" value="1"/>
</dbReference>
<dbReference type="AlphaFoldDB" id="A0A0J1GG87"/>
<name>A0A0J1GG87_9GAMM</name>
<dbReference type="EMBL" id="LDOV01000044">
    <property type="protein sequence ID" value="KLU98707.1"/>
    <property type="molecule type" value="Genomic_DNA"/>
</dbReference>
<feature type="domain" description="EAL" evidence="2">
    <location>
        <begin position="402"/>
        <end position="639"/>
    </location>
</feature>
<evidence type="ECO:0000313" key="6">
    <source>
        <dbReference type="Proteomes" id="UP000036426"/>
    </source>
</evidence>
<dbReference type="OrthoDB" id="5894408at2"/>
<reference evidence="5 6" key="1">
    <citation type="submission" date="2015-05" db="EMBL/GenBank/DDBJ databases">
        <title>Photobacterium galathea sp. nov.</title>
        <authorList>
            <person name="Machado H."/>
            <person name="Gram L."/>
        </authorList>
    </citation>
    <scope>NUCLEOTIDE SEQUENCE [LARGE SCALE GENOMIC DNA]</scope>
    <source>
        <strain evidence="5 6">DSM 25995</strain>
    </source>
</reference>
<evidence type="ECO:0000256" key="1">
    <source>
        <dbReference type="SAM" id="Phobius"/>
    </source>
</evidence>
<dbReference type="InterPro" id="IPR042461">
    <property type="entry name" value="LapD_MoxY_peri_C"/>
</dbReference>
<dbReference type="Pfam" id="PF00672">
    <property type="entry name" value="HAMP"/>
    <property type="match status" value="1"/>
</dbReference>
<evidence type="ECO:0000259" key="3">
    <source>
        <dbReference type="PROSITE" id="PS50885"/>
    </source>
</evidence>
<dbReference type="SMART" id="SM00267">
    <property type="entry name" value="GGDEF"/>
    <property type="match status" value="1"/>
</dbReference>
<evidence type="ECO:0000259" key="4">
    <source>
        <dbReference type="PROSITE" id="PS50887"/>
    </source>
</evidence>
<evidence type="ECO:0000313" key="5">
    <source>
        <dbReference type="EMBL" id="KLU98707.1"/>
    </source>
</evidence>